<feature type="transmembrane region" description="Helical" evidence="1">
    <location>
        <begin position="170"/>
        <end position="188"/>
    </location>
</feature>
<dbReference type="AlphaFoldDB" id="A0A3E1K5L3"/>
<keyword evidence="3" id="KW-1185">Reference proteome</keyword>
<sequence>MTMEVSKFEAVPAAALLRDVPAADRPSAARLSMMLSAAPSIEAAQFPLLEVDISMTDSESRLYLFWRRTDRPDTLFSLLLDGAGAGTSWHEPALHAEWRGTIEQLAIGGFGAGRAVVPDLGVVRLHGGGRGARVAQLWWHWARFEPWQMSTINQVPGARSGAPLSPTSAALTWALLSMLVLTLCYGYLRGPRKPWLVAALAIIFVPWVGLDRLWQARLDWQLELTESRFGGLTQVEKHSRELDRDLQRFALSVAERVPAEPEHRVFLLHDSKGHNYWRLRLQYHLLPRNIHNFGRGLPVPQLEAGDFILVLHDIAGLRFDRSEGTLSDQHGSVPVERLLLRPGGALYRVRSASVLEEV</sequence>
<reference evidence="2 3" key="1">
    <citation type="submission" date="2018-08" db="EMBL/GenBank/DDBJ databases">
        <title>Wenzhouxiangella salilacus sp. nov., a novel bacterium isolated from a saline lake in Xinjiang Province, China.</title>
        <authorList>
            <person name="Han S."/>
        </authorList>
    </citation>
    <scope>NUCLEOTIDE SEQUENCE [LARGE SCALE GENOMIC DNA]</scope>
    <source>
        <strain evidence="2 3">XDB06</strain>
    </source>
</reference>
<accession>A0A3E1K5L3</accession>
<dbReference type="Proteomes" id="UP000260351">
    <property type="component" value="Unassembled WGS sequence"/>
</dbReference>
<keyword evidence="1" id="KW-0472">Membrane</keyword>
<keyword evidence="1" id="KW-0812">Transmembrane</keyword>
<evidence type="ECO:0000313" key="2">
    <source>
        <dbReference type="EMBL" id="RFF29248.1"/>
    </source>
</evidence>
<name>A0A3E1K5L3_9GAMM</name>
<proteinExistence type="predicted"/>
<protein>
    <submittedName>
        <fullName evidence="2">Uncharacterized protein</fullName>
    </submittedName>
</protein>
<keyword evidence="1" id="KW-1133">Transmembrane helix</keyword>
<organism evidence="2 3">
    <name type="scientific">Wenzhouxiangella sediminis</name>
    <dbReference type="NCBI Taxonomy" id="1792836"/>
    <lineage>
        <taxon>Bacteria</taxon>
        <taxon>Pseudomonadati</taxon>
        <taxon>Pseudomonadota</taxon>
        <taxon>Gammaproteobacteria</taxon>
        <taxon>Chromatiales</taxon>
        <taxon>Wenzhouxiangellaceae</taxon>
        <taxon>Wenzhouxiangella</taxon>
    </lineage>
</organism>
<dbReference type="EMBL" id="QUZK01000051">
    <property type="protein sequence ID" value="RFF29248.1"/>
    <property type="molecule type" value="Genomic_DNA"/>
</dbReference>
<gene>
    <name evidence="2" type="ORF">DZC52_14190</name>
</gene>
<evidence type="ECO:0000313" key="3">
    <source>
        <dbReference type="Proteomes" id="UP000260351"/>
    </source>
</evidence>
<comment type="caution">
    <text evidence="2">The sequence shown here is derived from an EMBL/GenBank/DDBJ whole genome shotgun (WGS) entry which is preliminary data.</text>
</comment>
<feature type="transmembrane region" description="Helical" evidence="1">
    <location>
        <begin position="195"/>
        <end position="214"/>
    </location>
</feature>
<evidence type="ECO:0000256" key="1">
    <source>
        <dbReference type="SAM" id="Phobius"/>
    </source>
</evidence>